<keyword evidence="1" id="KW-1133">Transmembrane helix</keyword>
<evidence type="ECO:0000313" key="2">
    <source>
        <dbReference type="EMBL" id="MCH80714.1"/>
    </source>
</evidence>
<gene>
    <name evidence="2" type="ORF">A2U01_0001487</name>
</gene>
<dbReference type="EMBL" id="LXQA010001394">
    <property type="protein sequence ID" value="MCH80714.1"/>
    <property type="molecule type" value="Genomic_DNA"/>
</dbReference>
<name>A0A392M277_9FABA</name>
<organism evidence="2 3">
    <name type="scientific">Trifolium medium</name>
    <dbReference type="NCBI Taxonomy" id="97028"/>
    <lineage>
        <taxon>Eukaryota</taxon>
        <taxon>Viridiplantae</taxon>
        <taxon>Streptophyta</taxon>
        <taxon>Embryophyta</taxon>
        <taxon>Tracheophyta</taxon>
        <taxon>Spermatophyta</taxon>
        <taxon>Magnoliopsida</taxon>
        <taxon>eudicotyledons</taxon>
        <taxon>Gunneridae</taxon>
        <taxon>Pentapetalae</taxon>
        <taxon>rosids</taxon>
        <taxon>fabids</taxon>
        <taxon>Fabales</taxon>
        <taxon>Fabaceae</taxon>
        <taxon>Papilionoideae</taxon>
        <taxon>50 kb inversion clade</taxon>
        <taxon>NPAAA clade</taxon>
        <taxon>Hologalegina</taxon>
        <taxon>IRL clade</taxon>
        <taxon>Trifolieae</taxon>
        <taxon>Trifolium</taxon>
    </lineage>
</organism>
<evidence type="ECO:0000313" key="3">
    <source>
        <dbReference type="Proteomes" id="UP000265520"/>
    </source>
</evidence>
<proteinExistence type="predicted"/>
<keyword evidence="1" id="KW-0812">Transmembrane</keyword>
<accession>A0A392M277</accession>
<reference evidence="2 3" key="1">
    <citation type="journal article" date="2018" name="Front. Plant Sci.">
        <title>Red Clover (Trifolium pratense) and Zigzag Clover (T. medium) - A Picture of Genomic Similarities and Differences.</title>
        <authorList>
            <person name="Dluhosova J."/>
            <person name="Istvanek J."/>
            <person name="Nedelnik J."/>
            <person name="Repkova J."/>
        </authorList>
    </citation>
    <scope>NUCLEOTIDE SEQUENCE [LARGE SCALE GENOMIC DNA]</scope>
    <source>
        <strain evidence="3">cv. 10/8</strain>
        <tissue evidence="2">Leaf</tissue>
    </source>
</reference>
<keyword evidence="3" id="KW-1185">Reference proteome</keyword>
<feature type="transmembrane region" description="Helical" evidence="1">
    <location>
        <begin position="118"/>
        <end position="135"/>
    </location>
</feature>
<dbReference type="AlphaFoldDB" id="A0A392M277"/>
<protein>
    <submittedName>
        <fullName evidence="2">Uncharacterized protein</fullName>
    </submittedName>
</protein>
<evidence type="ECO:0000256" key="1">
    <source>
        <dbReference type="SAM" id="Phobius"/>
    </source>
</evidence>
<dbReference type="Proteomes" id="UP000265520">
    <property type="component" value="Unassembled WGS sequence"/>
</dbReference>
<comment type="caution">
    <text evidence="2">The sequence shown here is derived from an EMBL/GenBank/DDBJ whole genome shotgun (WGS) entry which is preliminary data.</text>
</comment>
<sequence>MERVIIKSDNDKIDLTITLNVASFKNRVGLAFNGCSRDRFVPWKFQSINSVPTKVVSLMPVHIWKFFIFWNWVSTNQEFEELDVYQSTALQPCSLPTLLLLLINLTPMQKMEGEFESFYNWWYFTFTITLVVALTS</sequence>
<keyword evidence="1" id="KW-0472">Membrane</keyword>